<reference evidence="1 2" key="1">
    <citation type="submission" date="2016-07" db="EMBL/GenBank/DDBJ databases">
        <title>Pervasive Adenine N6-methylation of Active Genes in Fungi.</title>
        <authorList>
            <consortium name="DOE Joint Genome Institute"/>
            <person name="Mondo S.J."/>
            <person name="Dannebaum R.O."/>
            <person name="Kuo R.C."/>
            <person name="Labutti K."/>
            <person name="Haridas S."/>
            <person name="Kuo A."/>
            <person name="Salamov A."/>
            <person name="Ahrendt S.R."/>
            <person name="Lipzen A."/>
            <person name="Sullivan W."/>
            <person name="Andreopoulos W.B."/>
            <person name="Clum A."/>
            <person name="Lindquist E."/>
            <person name="Daum C."/>
            <person name="Ramamoorthy G.K."/>
            <person name="Gryganskyi A."/>
            <person name="Culley D."/>
            <person name="Magnuson J.K."/>
            <person name="James T.Y."/>
            <person name="O'Malley M.A."/>
            <person name="Stajich J.E."/>
            <person name="Spatafora J.W."/>
            <person name="Visel A."/>
            <person name="Grigoriev I.V."/>
        </authorList>
    </citation>
    <scope>NUCLEOTIDE SEQUENCE [LARGE SCALE GENOMIC DNA]</scope>
    <source>
        <strain evidence="1 2">NRRL 3301</strain>
    </source>
</reference>
<evidence type="ECO:0000313" key="2">
    <source>
        <dbReference type="Proteomes" id="UP000242146"/>
    </source>
</evidence>
<dbReference type="STRING" id="101127.A0A1X2GED0"/>
<name>A0A1X2GED0_9FUNG</name>
<dbReference type="InterPro" id="IPR019355">
    <property type="entry name" value="Cell_cycle_regulator_Mat89Bb"/>
</dbReference>
<dbReference type="AlphaFoldDB" id="A0A1X2GED0"/>
<comment type="caution">
    <text evidence="1">The sequence shown here is derived from an EMBL/GenBank/DDBJ whole genome shotgun (WGS) entry which is preliminary data.</text>
</comment>
<protein>
    <submittedName>
        <fullName evidence="1">Uncharacterized protein</fullName>
    </submittedName>
</protein>
<gene>
    <name evidence="1" type="ORF">DM01DRAFT_299425</name>
</gene>
<keyword evidence="2" id="KW-1185">Reference proteome</keyword>
<dbReference type="EMBL" id="MCGT01000021">
    <property type="protein sequence ID" value="ORX51194.1"/>
    <property type="molecule type" value="Genomic_DNA"/>
</dbReference>
<proteinExistence type="predicted"/>
<dbReference type="Proteomes" id="UP000242146">
    <property type="component" value="Unassembled WGS sequence"/>
</dbReference>
<organism evidence="1 2">
    <name type="scientific">Hesseltinella vesiculosa</name>
    <dbReference type="NCBI Taxonomy" id="101127"/>
    <lineage>
        <taxon>Eukaryota</taxon>
        <taxon>Fungi</taxon>
        <taxon>Fungi incertae sedis</taxon>
        <taxon>Mucoromycota</taxon>
        <taxon>Mucoromycotina</taxon>
        <taxon>Mucoromycetes</taxon>
        <taxon>Mucorales</taxon>
        <taxon>Cunninghamellaceae</taxon>
        <taxon>Hesseltinella</taxon>
    </lineage>
</organism>
<dbReference type="Pfam" id="PF10221">
    <property type="entry name" value="Mat89Bb"/>
    <property type="match status" value="1"/>
</dbReference>
<dbReference type="OrthoDB" id="5844105at2759"/>
<sequence length="300" mass="33900">MNSPTVILLDGHEKCFLQTVDQSIDSNIPNRSLPSYPVWTSIVDGALNYCRILWQLSSNALITVLLAGNTTTQINDWKSSDQQIDKLSQGLETFRAQPWNNNWCFWNACEDAMKKFQSQPGNHGHLVLVMMSKGPTDVGYCFQHDVGADPMDIRSVLYAAYKQNHIKMKVHVDVIRILPMAEMKSQMIEEILPGLTVILHTIPNQPNAVQSTMSQLIVNRYSVSQAHIRLNSVEQESRTMTVLYTPTGKHLNMKQGPTSRNFRAVKCSDRDTSLVRSYSCIHVATTVRSVPSKRNFDAEF</sequence>
<evidence type="ECO:0000313" key="1">
    <source>
        <dbReference type="EMBL" id="ORX51194.1"/>
    </source>
</evidence>
<accession>A0A1X2GED0</accession>